<feature type="region of interest" description="Disordered" evidence="1">
    <location>
        <begin position="269"/>
        <end position="291"/>
    </location>
</feature>
<reference evidence="2" key="1">
    <citation type="submission" date="2013-11" db="EMBL/GenBank/DDBJ databases">
        <title>Genome sequence of the fusiform rust pathogen reveals effectors for host alternation and coevolution with pine.</title>
        <authorList>
            <consortium name="DOE Joint Genome Institute"/>
            <person name="Smith K."/>
            <person name="Pendleton A."/>
            <person name="Kubisiak T."/>
            <person name="Anderson C."/>
            <person name="Salamov A."/>
            <person name="Aerts A."/>
            <person name="Riley R."/>
            <person name="Clum A."/>
            <person name="Lindquist E."/>
            <person name="Ence D."/>
            <person name="Campbell M."/>
            <person name="Kronenberg Z."/>
            <person name="Feau N."/>
            <person name="Dhillon B."/>
            <person name="Hamelin R."/>
            <person name="Burleigh J."/>
            <person name="Smith J."/>
            <person name="Yandell M."/>
            <person name="Nelson C."/>
            <person name="Grigoriev I."/>
            <person name="Davis J."/>
        </authorList>
    </citation>
    <scope>NUCLEOTIDE SEQUENCE</scope>
    <source>
        <strain evidence="2">G11</strain>
    </source>
</reference>
<sequence>LSQMFLPIINNYTTFCSDWTDAYLDKLIAHCKKVSNNHPPPEVLFEAQALQNQHNCNKKLLSLFGNVNLSTLEDHFTSIHLSHYAFRVLMGFFTVPAQRTVEVFPECNKEVGNSWSSLDARHQTVFQPVLFQRLAQGVTYPNSPPLPPPHNENDPCNPLDLKPYIPIFTNLVNLSKVACDLNGNCLGKKNINYELKGQQEIWKLVRQLKTIHNLFHIEFHSLVASFNATTKKKRALWMEEHTSCDEWAQHALTNIKWLESFAKVVTKSPIETERKDQPKKKAKGPTAQALL</sequence>
<evidence type="ECO:0000313" key="2">
    <source>
        <dbReference type="EMBL" id="KAG0139281.1"/>
    </source>
</evidence>
<accession>A0A9P6T553</accession>
<dbReference type="OrthoDB" id="2511531at2759"/>
<dbReference type="AlphaFoldDB" id="A0A9P6T553"/>
<name>A0A9P6T553_9BASI</name>
<organism evidence="2 3">
    <name type="scientific">Cronartium quercuum f. sp. fusiforme G11</name>
    <dbReference type="NCBI Taxonomy" id="708437"/>
    <lineage>
        <taxon>Eukaryota</taxon>
        <taxon>Fungi</taxon>
        <taxon>Dikarya</taxon>
        <taxon>Basidiomycota</taxon>
        <taxon>Pucciniomycotina</taxon>
        <taxon>Pucciniomycetes</taxon>
        <taxon>Pucciniales</taxon>
        <taxon>Coleosporiaceae</taxon>
        <taxon>Cronartium</taxon>
    </lineage>
</organism>
<comment type="caution">
    <text evidence="2">The sequence shown here is derived from an EMBL/GenBank/DDBJ whole genome shotgun (WGS) entry which is preliminary data.</text>
</comment>
<gene>
    <name evidence="2" type="ORF">CROQUDRAFT_54955</name>
</gene>
<dbReference type="Proteomes" id="UP000886653">
    <property type="component" value="Unassembled WGS sequence"/>
</dbReference>
<dbReference type="EMBL" id="MU167651">
    <property type="protein sequence ID" value="KAG0139281.1"/>
    <property type="molecule type" value="Genomic_DNA"/>
</dbReference>
<proteinExistence type="predicted"/>
<keyword evidence="3" id="KW-1185">Reference proteome</keyword>
<evidence type="ECO:0000256" key="1">
    <source>
        <dbReference type="SAM" id="MobiDB-lite"/>
    </source>
</evidence>
<protein>
    <submittedName>
        <fullName evidence="2">Uncharacterized protein</fullName>
    </submittedName>
</protein>
<evidence type="ECO:0000313" key="3">
    <source>
        <dbReference type="Proteomes" id="UP000886653"/>
    </source>
</evidence>
<feature type="non-terminal residue" evidence="2">
    <location>
        <position position="1"/>
    </location>
</feature>